<feature type="transmembrane region" description="Helical" evidence="5">
    <location>
        <begin position="87"/>
        <end position="104"/>
    </location>
</feature>
<keyword evidence="7" id="KW-0436">Ligase</keyword>
<keyword evidence="2 5" id="KW-0812">Transmembrane</keyword>
<evidence type="ECO:0000256" key="2">
    <source>
        <dbReference type="ARBA" id="ARBA00022692"/>
    </source>
</evidence>
<comment type="subcellular location">
    <subcellularLocation>
        <location evidence="1">Membrane</location>
        <topology evidence="1">Multi-pass membrane protein</topology>
    </subcellularLocation>
</comment>
<feature type="transmembrane region" description="Helical" evidence="5">
    <location>
        <begin position="365"/>
        <end position="385"/>
    </location>
</feature>
<name>A0A3R9A1H8_ENTCL</name>
<evidence type="ECO:0000259" key="6">
    <source>
        <dbReference type="Pfam" id="PF04932"/>
    </source>
</evidence>
<dbReference type="EMBL" id="RHWT01000034">
    <property type="protein sequence ID" value="RSB28326.1"/>
    <property type="molecule type" value="Genomic_DNA"/>
</dbReference>
<dbReference type="GO" id="GO:0016020">
    <property type="term" value="C:membrane"/>
    <property type="evidence" value="ECO:0007669"/>
    <property type="project" value="UniProtKB-SubCell"/>
</dbReference>
<feature type="transmembrane region" description="Helical" evidence="5">
    <location>
        <begin position="116"/>
        <end position="135"/>
    </location>
</feature>
<feature type="transmembrane region" description="Helical" evidence="5">
    <location>
        <begin position="338"/>
        <end position="359"/>
    </location>
</feature>
<evidence type="ECO:0000313" key="7">
    <source>
        <dbReference type="EMBL" id="RSB28326.1"/>
    </source>
</evidence>
<accession>A0A3R9A1H8</accession>
<feature type="transmembrane region" description="Helical" evidence="5">
    <location>
        <begin position="155"/>
        <end position="173"/>
    </location>
</feature>
<dbReference type="PANTHER" id="PTHR37422:SF13">
    <property type="entry name" value="LIPOPOLYSACCHARIDE BIOSYNTHESIS PROTEIN PA4999-RELATED"/>
    <property type="match status" value="1"/>
</dbReference>
<dbReference type="AlphaFoldDB" id="A0A3R9A1H8"/>
<feature type="transmembrane region" description="Helical" evidence="5">
    <location>
        <begin position="9"/>
        <end position="26"/>
    </location>
</feature>
<dbReference type="RefSeq" id="WP_014830159.1">
    <property type="nucleotide sequence ID" value="NZ_ABFHGT050000001.1"/>
</dbReference>
<dbReference type="InterPro" id="IPR007016">
    <property type="entry name" value="O-antigen_ligase-rel_domated"/>
</dbReference>
<evidence type="ECO:0000313" key="8">
    <source>
        <dbReference type="Proteomes" id="UP000275321"/>
    </source>
</evidence>
<comment type="caution">
    <text evidence="7">The sequence shown here is derived from an EMBL/GenBank/DDBJ whole genome shotgun (WGS) entry which is preliminary data.</text>
</comment>
<feature type="transmembrane region" description="Helical" evidence="5">
    <location>
        <begin position="32"/>
        <end position="49"/>
    </location>
</feature>
<evidence type="ECO:0000256" key="5">
    <source>
        <dbReference type="SAM" id="Phobius"/>
    </source>
</evidence>
<evidence type="ECO:0000256" key="3">
    <source>
        <dbReference type="ARBA" id="ARBA00022989"/>
    </source>
</evidence>
<protein>
    <submittedName>
        <fullName evidence="7">O-antigen ligase domain-containing protein</fullName>
    </submittedName>
</protein>
<dbReference type="GO" id="GO:0016874">
    <property type="term" value="F:ligase activity"/>
    <property type="evidence" value="ECO:0007669"/>
    <property type="project" value="UniProtKB-KW"/>
</dbReference>
<reference evidence="7 8" key="1">
    <citation type="submission" date="2018-10" db="EMBL/GenBank/DDBJ databases">
        <title>Transmission dynamics of multidrug resistant bacteria on intensive care unit surfaces.</title>
        <authorList>
            <person name="D'Souza A.W."/>
            <person name="Potter R.F."/>
            <person name="Wallace M."/>
            <person name="Shupe A."/>
            <person name="Patel S."/>
            <person name="Sun S."/>
            <person name="Gul D."/>
            <person name="Kwon J.H."/>
            <person name="Andleeb S."/>
            <person name="Burnham C.-A.D."/>
            <person name="Dantas G."/>
        </authorList>
    </citation>
    <scope>NUCLEOTIDE SEQUENCE [LARGE SCALE GENOMIC DNA]</scope>
    <source>
        <strain evidence="7 8">EC_073</strain>
    </source>
</reference>
<sequence length="387" mass="44142">MSSINLQRYLFYPFVLFMFLSMIFCGVSRVNILFHITLALFIITMIINSETRTRFINDRDFLPALGMTGAFLLYFSLSNLWAESSHLSSAISHSFYLFIFLCLYRQCELQERKKYIIGAAYLGIVALTILTLIYVNKEHIFQNRLSRAFPFSPDNVIDLGGYMALGILLSAILVRETRNYWFYIPVPLLLVCLILTQSRGPFLSMIVAAIVAFLCKPKWNFKLLAGSLIVLLAIGSILYFSGFFDIFIKRAEESSRAGSVRFGIWQHAFEVAKQKMIFGWGFNKELEFINGYGQPVTTTHSLYLATFLKGGVVGLLLLLSMILFAGRQCLRHLAANHKAEIAVIVFALMFYVTQGMFVISNPREYWVLFWLPLAIIFSTPVKTALQK</sequence>
<dbReference type="Proteomes" id="UP000275321">
    <property type="component" value="Unassembled WGS sequence"/>
</dbReference>
<feature type="transmembrane region" description="Helical" evidence="5">
    <location>
        <begin position="180"/>
        <end position="196"/>
    </location>
</feature>
<evidence type="ECO:0000256" key="1">
    <source>
        <dbReference type="ARBA" id="ARBA00004141"/>
    </source>
</evidence>
<gene>
    <name evidence="7" type="ORF">EGK68_20365</name>
</gene>
<keyword evidence="4 5" id="KW-0472">Membrane</keyword>
<dbReference type="Pfam" id="PF04932">
    <property type="entry name" value="Wzy_C"/>
    <property type="match status" value="1"/>
</dbReference>
<dbReference type="PANTHER" id="PTHR37422">
    <property type="entry name" value="TEICHURONIC ACID BIOSYNTHESIS PROTEIN TUAE"/>
    <property type="match status" value="1"/>
</dbReference>
<evidence type="ECO:0000256" key="4">
    <source>
        <dbReference type="ARBA" id="ARBA00023136"/>
    </source>
</evidence>
<feature type="transmembrane region" description="Helical" evidence="5">
    <location>
        <begin position="61"/>
        <end position="81"/>
    </location>
</feature>
<proteinExistence type="predicted"/>
<keyword evidence="3 5" id="KW-1133">Transmembrane helix</keyword>
<feature type="transmembrane region" description="Helical" evidence="5">
    <location>
        <begin position="302"/>
        <end position="326"/>
    </location>
</feature>
<dbReference type="InterPro" id="IPR051533">
    <property type="entry name" value="WaaL-like"/>
</dbReference>
<organism evidence="7 8">
    <name type="scientific">Enterobacter cloacae</name>
    <dbReference type="NCBI Taxonomy" id="550"/>
    <lineage>
        <taxon>Bacteria</taxon>
        <taxon>Pseudomonadati</taxon>
        <taxon>Pseudomonadota</taxon>
        <taxon>Gammaproteobacteria</taxon>
        <taxon>Enterobacterales</taxon>
        <taxon>Enterobacteriaceae</taxon>
        <taxon>Enterobacter</taxon>
        <taxon>Enterobacter cloacae complex</taxon>
    </lineage>
</organism>
<feature type="transmembrane region" description="Helical" evidence="5">
    <location>
        <begin position="228"/>
        <end position="248"/>
    </location>
</feature>
<feature type="domain" description="O-antigen ligase-related" evidence="6">
    <location>
        <begin position="188"/>
        <end position="319"/>
    </location>
</feature>